<dbReference type="HOGENOM" id="CLU_3020103_0_0_1"/>
<evidence type="ECO:0000259" key="8">
    <source>
        <dbReference type="Pfam" id="PF00270"/>
    </source>
</evidence>
<reference evidence="10" key="1">
    <citation type="journal article" date="2011" name="Science">
        <title>The plant cell wall-decomposing machinery underlies the functional diversity of forest fungi.</title>
        <authorList>
            <person name="Eastwood D.C."/>
            <person name="Floudas D."/>
            <person name="Binder M."/>
            <person name="Majcherczyk A."/>
            <person name="Schneider P."/>
            <person name="Aerts A."/>
            <person name="Asiegbu F.O."/>
            <person name="Baker S.E."/>
            <person name="Barry K."/>
            <person name="Bendiksby M."/>
            <person name="Blumentritt M."/>
            <person name="Coutinho P.M."/>
            <person name="Cullen D."/>
            <person name="de Vries R.P."/>
            <person name="Gathman A."/>
            <person name="Goodell B."/>
            <person name="Henrissat B."/>
            <person name="Ihrmark K."/>
            <person name="Kauserud H."/>
            <person name="Kohler A."/>
            <person name="LaButti K."/>
            <person name="Lapidus A."/>
            <person name="Lavin J.L."/>
            <person name="Lee Y.-H."/>
            <person name="Lindquist E."/>
            <person name="Lilly W."/>
            <person name="Lucas S."/>
            <person name="Morin E."/>
            <person name="Murat C."/>
            <person name="Oguiza J.A."/>
            <person name="Park J."/>
            <person name="Pisabarro A.G."/>
            <person name="Riley R."/>
            <person name="Rosling A."/>
            <person name="Salamov A."/>
            <person name="Schmidt O."/>
            <person name="Schmutz J."/>
            <person name="Skrede I."/>
            <person name="Stenlid J."/>
            <person name="Wiebenga A."/>
            <person name="Xie X."/>
            <person name="Kuees U."/>
            <person name="Hibbett D.S."/>
            <person name="Hoffmeister D."/>
            <person name="Hoegberg N."/>
            <person name="Martin F."/>
            <person name="Grigoriev I.V."/>
            <person name="Watkinson S.C."/>
        </authorList>
    </citation>
    <scope>NUCLEOTIDE SEQUENCE [LARGE SCALE GENOMIC DNA]</scope>
    <source>
        <strain evidence="10">strain S7.3</strain>
    </source>
</reference>
<evidence type="ECO:0000256" key="3">
    <source>
        <dbReference type="ARBA" id="ARBA00022801"/>
    </source>
</evidence>
<keyword evidence="3" id="KW-0378">Hydrolase</keyword>
<dbReference type="InParanoid" id="F8PP59"/>
<dbReference type="GO" id="GO:0005829">
    <property type="term" value="C:cytosol"/>
    <property type="evidence" value="ECO:0007669"/>
    <property type="project" value="TreeGrafter"/>
</dbReference>
<name>F8PP59_SERL3</name>
<feature type="non-terminal residue" evidence="9">
    <location>
        <position position="56"/>
    </location>
</feature>
<dbReference type="OMA" id="EGVWDNL"/>
<keyword evidence="10" id="KW-1185">Reference proteome</keyword>
<sequence length="56" mass="6181">LEVIQSMGHTQMTPVQASTIPLFMQNKDVVVEAVTGSGKTLAFVIPILERLIRRES</sequence>
<dbReference type="EMBL" id="GL945477">
    <property type="protein sequence ID" value="EGO01936.1"/>
    <property type="molecule type" value="Genomic_DNA"/>
</dbReference>
<keyword evidence="6" id="KW-0694">RNA-binding</keyword>
<keyword evidence="4" id="KW-0347">Helicase</keyword>
<dbReference type="Proteomes" id="UP000008063">
    <property type="component" value="Unassembled WGS sequence"/>
</dbReference>
<dbReference type="GO" id="GO:0003724">
    <property type="term" value="F:RNA helicase activity"/>
    <property type="evidence" value="ECO:0007669"/>
    <property type="project" value="UniProtKB-EC"/>
</dbReference>
<evidence type="ECO:0000256" key="5">
    <source>
        <dbReference type="ARBA" id="ARBA00022840"/>
    </source>
</evidence>
<evidence type="ECO:0000256" key="1">
    <source>
        <dbReference type="ARBA" id="ARBA00012552"/>
    </source>
</evidence>
<proteinExistence type="predicted"/>
<feature type="domain" description="DEAD/DEAH-box helicase" evidence="8">
    <location>
        <begin position="13"/>
        <end position="53"/>
    </location>
</feature>
<evidence type="ECO:0000256" key="6">
    <source>
        <dbReference type="ARBA" id="ARBA00022884"/>
    </source>
</evidence>
<evidence type="ECO:0000313" key="10">
    <source>
        <dbReference type="Proteomes" id="UP000008063"/>
    </source>
</evidence>
<comment type="catalytic activity">
    <reaction evidence="7">
        <text>ATP + H2O = ADP + phosphate + H(+)</text>
        <dbReference type="Rhea" id="RHEA:13065"/>
        <dbReference type="ChEBI" id="CHEBI:15377"/>
        <dbReference type="ChEBI" id="CHEBI:15378"/>
        <dbReference type="ChEBI" id="CHEBI:30616"/>
        <dbReference type="ChEBI" id="CHEBI:43474"/>
        <dbReference type="ChEBI" id="CHEBI:456216"/>
        <dbReference type="EC" id="3.6.4.13"/>
    </reaction>
</comment>
<dbReference type="EC" id="3.6.4.13" evidence="1"/>
<dbReference type="Pfam" id="PF00270">
    <property type="entry name" value="DEAD"/>
    <property type="match status" value="1"/>
</dbReference>
<protein>
    <recommendedName>
        <fullName evidence="1">RNA helicase</fullName>
        <ecNumber evidence="1">3.6.4.13</ecNumber>
    </recommendedName>
</protein>
<gene>
    <name evidence="9" type="ORF">SERLA73DRAFT_29026</name>
</gene>
<evidence type="ECO:0000313" key="9">
    <source>
        <dbReference type="EMBL" id="EGO01936.1"/>
    </source>
</evidence>
<dbReference type="PANTHER" id="PTHR47959:SF1">
    <property type="entry name" value="ATP-DEPENDENT RNA HELICASE DBPA"/>
    <property type="match status" value="1"/>
</dbReference>
<dbReference type="PANTHER" id="PTHR47959">
    <property type="entry name" value="ATP-DEPENDENT RNA HELICASE RHLE-RELATED"/>
    <property type="match status" value="1"/>
</dbReference>
<evidence type="ECO:0000256" key="4">
    <source>
        <dbReference type="ARBA" id="ARBA00022806"/>
    </source>
</evidence>
<accession>F8PP59</accession>
<dbReference type="AlphaFoldDB" id="F8PP59"/>
<dbReference type="InterPro" id="IPR050079">
    <property type="entry name" value="DEAD_box_RNA_helicase"/>
</dbReference>
<dbReference type="InterPro" id="IPR011545">
    <property type="entry name" value="DEAD/DEAH_box_helicase_dom"/>
</dbReference>
<dbReference type="Gene3D" id="3.40.50.300">
    <property type="entry name" value="P-loop containing nucleotide triphosphate hydrolases"/>
    <property type="match status" value="1"/>
</dbReference>
<evidence type="ECO:0000256" key="7">
    <source>
        <dbReference type="ARBA" id="ARBA00047984"/>
    </source>
</evidence>
<dbReference type="GO" id="GO:0003723">
    <property type="term" value="F:RNA binding"/>
    <property type="evidence" value="ECO:0007669"/>
    <property type="project" value="UniProtKB-KW"/>
</dbReference>
<evidence type="ECO:0000256" key="2">
    <source>
        <dbReference type="ARBA" id="ARBA00022741"/>
    </source>
</evidence>
<keyword evidence="2" id="KW-0547">Nucleotide-binding</keyword>
<dbReference type="GO" id="GO:0016787">
    <property type="term" value="F:hydrolase activity"/>
    <property type="evidence" value="ECO:0007669"/>
    <property type="project" value="UniProtKB-KW"/>
</dbReference>
<organism evidence="10">
    <name type="scientific">Serpula lacrymans var. lacrymans (strain S7.3)</name>
    <name type="common">Dry rot fungus</name>
    <dbReference type="NCBI Taxonomy" id="936435"/>
    <lineage>
        <taxon>Eukaryota</taxon>
        <taxon>Fungi</taxon>
        <taxon>Dikarya</taxon>
        <taxon>Basidiomycota</taxon>
        <taxon>Agaricomycotina</taxon>
        <taxon>Agaricomycetes</taxon>
        <taxon>Agaricomycetidae</taxon>
        <taxon>Boletales</taxon>
        <taxon>Coniophorineae</taxon>
        <taxon>Serpulaceae</taxon>
        <taxon>Serpula</taxon>
    </lineage>
</organism>
<dbReference type="eggNOG" id="KOG0345">
    <property type="taxonomic scope" value="Eukaryota"/>
</dbReference>
<feature type="non-terminal residue" evidence="9">
    <location>
        <position position="1"/>
    </location>
</feature>
<dbReference type="SUPFAM" id="SSF52540">
    <property type="entry name" value="P-loop containing nucleoside triphosphate hydrolases"/>
    <property type="match status" value="1"/>
</dbReference>
<keyword evidence="5" id="KW-0067">ATP-binding</keyword>
<dbReference type="InterPro" id="IPR027417">
    <property type="entry name" value="P-loop_NTPase"/>
</dbReference>
<dbReference type="STRING" id="936435.F8PP59"/>
<dbReference type="GO" id="GO:0005524">
    <property type="term" value="F:ATP binding"/>
    <property type="evidence" value="ECO:0007669"/>
    <property type="project" value="UniProtKB-KW"/>
</dbReference>